<dbReference type="GO" id="GO:0003677">
    <property type="term" value="F:DNA binding"/>
    <property type="evidence" value="ECO:0007669"/>
    <property type="project" value="UniProtKB-KW"/>
</dbReference>
<dbReference type="SUPFAM" id="SSF46955">
    <property type="entry name" value="Putative DNA-binding domain"/>
    <property type="match status" value="1"/>
</dbReference>
<name>A0A3A1UNM5_9BACL</name>
<keyword evidence="4" id="KW-0175">Coiled coil</keyword>
<dbReference type="AlphaFoldDB" id="A0A3A1UNM5"/>
<dbReference type="PANTHER" id="PTHR30204">
    <property type="entry name" value="REDOX-CYCLING DRUG-SENSING TRANSCRIPTIONAL ACTIVATOR SOXR"/>
    <property type="match status" value="1"/>
</dbReference>
<evidence type="ECO:0000313" key="6">
    <source>
        <dbReference type="EMBL" id="RIX50167.1"/>
    </source>
</evidence>
<protein>
    <submittedName>
        <fullName evidence="6">MerR family transcriptional regulator</fullName>
    </submittedName>
</protein>
<evidence type="ECO:0000256" key="4">
    <source>
        <dbReference type="SAM" id="Coils"/>
    </source>
</evidence>
<dbReference type="InterPro" id="IPR015358">
    <property type="entry name" value="Tscrpt_reg_MerR_DNA-bd"/>
</dbReference>
<dbReference type="Pfam" id="PF09278">
    <property type="entry name" value="MerR-DNA-bind"/>
    <property type="match status" value="1"/>
</dbReference>
<keyword evidence="7" id="KW-1185">Reference proteome</keyword>
<feature type="coiled-coil region" evidence="4">
    <location>
        <begin position="85"/>
        <end position="112"/>
    </location>
</feature>
<proteinExistence type="predicted"/>
<reference evidence="6 7" key="1">
    <citation type="submission" date="2018-09" db="EMBL/GenBank/DDBJ databases">
        <title>Paenibacillus aracenensis nov. sp. isolated from a cave in southern Spain.</title>
        <authorList>
            <person name="Jurado V."/>
            <person name="Gutierrez-Patricio S."/>
            <person name="Gonzalez-Pimentel J.L."/>
            <person name="Miller A.Z."/>
            <person name="Laiz L."/>
            <person name="Saiz-Jimenez C."/>
        </authorList>
    </citation>
    <scope>NUCLEOTIDE SEQUENCE [LARGE SCALE GENOMIC DNA]</scope>
    <source>
        <strain evidence="6 7">DSM 22867</strain>
    </source>
</reference>
<dbReference type="InterPro" id="IPR000551">
    <property type="entry name" value="MerR-type_HTH_dom"/>
</dbReference>
<dbReference type="EMBL" id="QXQA01000016">
    <property type="protein sequence ID" value="RIX50167.1"/>
    <property type="molecule type" value="Genomic_DNA"/>
</dbReference>
<dbReference type="PROSITE" id="PS50937">
    <property type="entry name" value="HTH_MERR_2"/>
    <property type="match status" value="1"/>
</dbReference>
<organism evidence="6 7">
    <name type="scientific">Paenibacillus nanensis</name>
    <dbReference type="NCBI Taxonomy" id="393251"/>
    <lineage>
        <taxon>Bacteria</taxon>
        <taxon>Bacillati</taxon>
        <taxon>Bacillota</taxon>
        <taxon>Bacilli</taxon>
        <taxon>Bacillales</taxon>
        <taxon>Paenibacillaceae</taxon>
        <taxon>Paenibacillus</taxon>
    </lineage>
</organism>
<evidence type="ECO:0000256" key="2">
    <source>
        <dbReference type="ARBA" id="ARBA00023125"/>
    </source>
</evidence>
<evidence type="ECO:0000256" key="1">
    <source>
        <dbReference type="ARBA" id="ARBA00023015"/>
    </source>
</evidence>
<evidence type="ECO:0000259" key="5">
    <source>
        <dbReference type="PROSITE" id="PS50937"/>
    </source>
</evidence>
<dbReference type="OrthoDB" id="9791488at2"/>
<dbReference type="PRINTS" id="PR00040">
    <property type="entry name" value="HTHMERR"/>
</dbReference>
<dbReference type="Pfam" id="PF00376">
    <property type="entry name" value="MerR"/>
    <property type="match status" value="1"/>
</dbReference>
<keyword evidence="1" id="KW-0805">Transcription regulation</keyword>
<dbReference type="InterPro" id="IPR009061">
    <property type="entry name" value="DNA-bd_dom_put_sf"/>
</dbReference>
<evidence type="ECO:0000313" key="7">
    <source>
        <dbReference type="Proteomes" id="UP000266482"/>
    </source>
</evidence>
<dbReference type="Gene3D" id="1.10.1660.10">
    <property type="match status" value="1"/>
</dbReference>
<gene>
    <name evidence="6" type="ORF">D3P08_21710</name>
</gene>
<dbReference type="SMART" id="SM00422">
    <property type="entry name" value="HTH_MERR"/>
    <property type="match status" value="1"/>
</dbReference>
<comment type="caution">
    <text evidence="6">The sequence shown here is derived from an EMBL/GenBank/DDBJ whole genome shotgun (WGS) entry which is preliminary data.</text>
</comment>
<dbReference type="RefSeq" id="WP_119602215.1">
    <property type="nucleotide sequence ID" value="NZ_QXQA01000016.1"/>
</dbReference>
<dbReference type="GO" id="GO:0003700">
    <property type="term" value="F:DNA-binding transcription factor activity"/>
    <property type="evidence" value="ECO:0007669"/>
    <property type="project" value="InterPro"/>
</dbReference>
<keyword evidence="2" id="KW-0238">DNA-binding</keyword>
<dbReference type="Proteomes" id="UP000266482">
    <property type="component" value="Unassembled WGS sequence"/>
</dbReference>
<evidence type="ECO:0000256" key="3">
    <source>
        <dbReference type="ARBA" id="ARBA00023163"/>
    </source>
</evidence>
<accession>A0A3A1UNM5</accession>
<sequence>MKGLTIGQVAKAANVNMETVKFYERKELISKPPRTQSGYRIYPENVLDEIAFIKQAQEIGFTLLEIKQLRSILRDDDHFPAEEMYAYAKAKVKEMEQKIARLERFKTMLEQVTKLPEEALPLSKGNCPILKTWMRG</sequence>
<feature type="domain" description="HTH merR-type" evidence="5">
    <location>
        <begin position="3"/>
        <end position="72"/>
    </location>
</feature>
<dbReference type="InterPro" id="IPR047057">
    <property type="entry name" value="MerR_fam"/>
</dbReference>
<keyword evidence="3" id="KW-0804">Transcription</keyword>
<dbReference type="PANTHER" id="PTHR30204:SF94">
    <property type="entry name" value="HEAVY METAL-DEPENDENT TRANSCRIPTIONAL REGULATOR HI_0293-RELATED"/>
    <property type="match status" value="1"/>
</dbReference>